<dbReference type="Proteomes" id="UP000237105">
    <property type="component" value="Unassembled WGS sequence"/>
</dbReference>
<comment type="caution">
    <text evidence="3">The sequence shown here is derived from an EMBL/GenBank/DDBJ whole genome shotgun (WGS) entry which is preliminary data.</text>
</comment>
<dbReference type="GO" id="GO:0080120">
    <property type="term" value="P:CAAX-box protein maturation"/>
    <property type="evidence" value="ECO:0007669"/>
    <property type="project" value="UniProtKB-ARBA"/>
</dbReference>
<keyword evidence="1" id="KW-1133">Transmembrane helix</keyword>
<dbReference type="GO" id="GO:0004175">
    <property type="term" value="F:endopeptidase activity"/>
    <property type="evidence" value="ECO:0007669"/>
    <property type="project" value="UniProtKB-ARBA"/>
</dbReference>
<evidence type="ECO:0000313" key="4">
    <source>
        <dbReference type="Proteomes" id="UP000237105"/>
    </source>
</evidence>
<proteinExistence type="predicted"/>
<keyword evidence="4" id="KW-1185">Reference proteome</keyword>
<dbReference type="GO" id="GO:0006508">
    <property type="term" value="P:proteolysis"/>
    <property type="evidence" value="ECO:0007669"/>
    <property type="project" value="UniProtKB-KW"/>
</dbReference>
<feature type="transmembrane region" description="Helical" evidence="1">
    <location>
        <begin position="163"/>
        <end position="188"/>
    </location>
</feature>
<evidence type="ECO:0000256" key="1">
    <source>
        <dbReference type="SAM" id="Phobius"/>
    </source>
</evidence>
<keyword evidence="1" id="KW-0472">Membrane</keyword>
<protein>
    <submittedName>
        <fullName evidence="3">CAAX amino terminal protease</fullName>
    </submittedName>
</protein>
<evidence type="ECO:0000259" key="2">
    <source>
        <dbReference type="Pfam" id="PF02517"/>
    </source>
</evidence>
<dbReference type="InterPro" id="IPR003675">
    <property type="entry name" value="Rce1/LyrA-like_dom"/>
</dbReference>
<dbReference type="STRING" id="3476.A0A2P5A7C2"/>
<keyword evidence="3" id="KW-0378">Hydrolase</keyword>
<keyword evidence="1" id="KW-0812">Transmembrane</keyword>
<dbReference type="AlphaFoldDB" id="A0A2P5A7C2"/>
<evidence type="ECO:0000313" key="3">
    <source>
        <dbReference type="EMBL" id="PON32423.1"/>
    </source>
</evidence>
<keyword evidence="3" id="KW-0645">Protease</keyword>
<dbReference type="EMBL" id="JXTB01000819">
    <property type="protein sequence ID" value="PON32423.1"/>
    <property type="molecule type" value="Genomic_DNA"/>
</dbReference>
<dbReference type="Pfam" id="PF02517">
    <property type="entry name" value="Rce1-like"/>
    <property type="match status" value="1"/>
</dbReference>
<feature type="transmembrane region" description="Helical" evidence="1">
    <location>
        <begin position="121"/>
        <end position="142"/>
    </location>
</feature>
<reference evidence="4" key="1">
    <citation type="submission" date="2016-06" db="EMBL/GenBank/DDBJ databases">
        <title>Parallel loss of symbiosis genes in relatives of nitrogen-fixing non-legume Parasponia.</title>
        <authorList>
            <person name="Van Velzen R."/>
            <person name="Holmer R."/>
            <person name="Bu F."/>
            <person name="Rutten L."/>
            <person name="Van Zeijl A."/>
            <person name="Liu W."/>
            <person name="Santuari L."/>
            <person name="Cao Q."/>
            <person name="Sharma T."/>
            <person name="Shen D."/>
            <person name="Roswanjaya Y."/>
            <person name="Wardhani T."/>
            <person name="Kalhor M.S."/>
            <person name="Jansen J."/>
            <person name="Van den Hoogen J."/>
            <person name="Gungor B."/>
            <person name="Hartog M."/>
            <person name="Hontelez J."/>
            <person name="Verver J."/>
            <person name="Yang W.-C."/>
            <person name="Schijlen E."/>
            <person name="Repin R."/>
            <person name="Schilthuizen M."/>
            <person name="Schranz E."/>
            <person name="Heidstra R."/>
            <person name="Miyata K."/>
            <person name="Fedorova E."/>
            <person name="Kohlen W."/>
            <person name="Bisseling T."/>
            <person name="Smit S."/>
            <person name="Geurts R."/>
        </authorList>
    </citation>
    <scope>NUCLEOTIDE SEQUENCE [LARGE SCALE GENOMIC DNA]</scope>
    <source>
        <strain evidence="4">cv. WU1-14</strain>
    </source>
</reference>
<sequence>MIKVLGHPACYSAPSQFIGQFRKPLKLAVSSTTLLSVPTIDSKLSSTTSFNCFSTKNDNTHQSSSQSFSALSDDTPWDSGNVWSNMAFYMFTLHIPLSFGWLPVVVEILQEPILNPQTEAISLLLAQCLELIATLLLLKYTAKPEYEFMNFFKVNELSKERNWLLASAIGFVFLFALVVLTSFLVNGVLEPKVVNNPILKEILVSSKISKAACFLVYCIITPLLEETIYRGFLLRSLSSSMKWQHAVLISSAIFSAAHFSGENFIQLFVIGYALGSSYCWTGNLCCSFLIHSFYNAMTLVITFLS</sequence>
<name>A0A2P5A7C2_PARAD</name>
<organism evidence="3 4">
    <name type="scientific">Parasponia andersonii</name>
    <name type="common">Sponia andersonii</name>
    <dbReference type="NCBI Taxonomy" id="3476"/>
    <lineage>
        <taxon>Eukaryota</taxon>
        <taxon>Viridiplantae</taxon>
        <taxon>Streptophyta</taxon>
        <taxon>Embryophyta</taxon>
        <taxon>Tracheophyta</taxon>
        <taxon>Spermatophyta</taxon>
        <taxon>Magnoliopsida</taxon>
        <taxon>eudicotyledons</taxon>
        <taxon>Gunneridae</taxon>
        <taxon>Pentapetalae</taxon>
        <taxon>rosids</taxon>
        <taxon>fabids</taxon>
        <taxon>Rosales</taxon>
        <taxon>Cannabaceae</taxon>
        <taxon>Parasponia</taxon>
    </lineage>
</organism>
<feature type="domain" description="CAAX prenyl protease 2/Lysostaphin resistance protein A-like" evidence="2">
    <location>
        <begin position="211"/>
        <end position="297"/>
    </location>
</feature>
<dbReference type="PANTHER" id="PTHR43592:SF4">
    <property type="entry name" value="CAAX AMINO TERMINAL PROTEASE FAMILY PROTEIN"/>
    <property type="match status" value="1"/>
</dbReference>
<feature type="transmembrane region" description="Helical" evidence="1">
    <location>
        <begin position="87"/>
        <end position="109"/>
    </location>
</feature>
<accession>A0A2P5A7C2</accession>
<dbReference type="PANTHER" id="PTHR43592">
    <property type="entry name" value="CAAX AMINO TERMINAL PROTEASE"/>
    <property type="match status" value="1"/>
</dbReference>
<dbReference type="OrthoDB" id="1742244at2759"/>
<gene>
    <name evidence="3" type="ORF">PanWU01x14_361470</name>
</gene>